<evidence type="ECO:0000313" key="13">
    <source>
        <dbReference type="Proteomes" id="UP001195483"/>
    </source>
</evidence>
<protein>
    <recommendedName>
        <fullName evidence="14">Divergent protein kinase domain 1C</fullName>
    </recommendedName>
</protein>
<comment type="similarity">
    <text evidence="2">Belongs to the DIPK family.</text>
</comment>
<proteinExistence type="inferred from homology"/>
<reference evidence="12" key="3">
    <citation type="submission" date="2023-05" db="EMBL/GenBank/DDBJ databases">
        <authorList>
            <person name="Smith C.H."/>
        </authorList>
    </citation>
    <scope>NUCLEOTIDE SEQUENCE</scope>
    <source>
        <strain evidence="12">CHS0354</strain>
        <tissue evidence="12">Mantle</tissue>
    </source>
</reference>
<dbReference type="InterPro" id="IPR029244">
    <property type="entry name" value="FAM69_N"/>
</dbReference>
<keyword evidence="4" id="KW-0256">Endoplasmic reticulum</keyword>
<keyword evidence="8" id="KW-1015">Disulfide bond</keyword>
<evidence type="ECO:0000256" key="4">
    <source>
        <dbReference type="ARBA" id="ARBA00022824"/>
    </source>
</evidence>
<accession>A0AAE0RT21</accession>
<dbReference type="AlphaFoldDB" id="A0AAE0RT21"/>
<dbReference type="InterPro" id="IPR022049">
    <property type="entry name" value="FAM69_kinase_dom"/>
</dbReference>
<reference evidence="12" key="1">
    <citation type="journal article" date="2021" name="Genome Biol. Evol.">
        <title>A High-Quality Reference Genome for a Parasitic Bivalve with Doubly Uniparental Inheritance (Bivalvia: Unionida).</title>
        <authorList>
            <person name="Smith C.H."/>
        </authorList>
    </citation>
    <scope>NUCLEOTIDE SEQUENCE</scope>
    <source>
        <strain evidence="12">CHS0354</strain>
    </source>
</reference>
<dbReference type="Pfam" id="PF12260">
    <property type="entry name" value="PIP49_C"/>
    <property type="match status" value="1"/>
</dbReference>
<evidence type="ECO:0000259" key="10">
    <source>
        <dbReference type="Pfam" id="PF12260"/>
    </source>
</evidence>
<evidence type="ECO:0000256" key="9">
    <source>
        <dbReference type="SAM" id="Phobius"/>
    </source>
</evidence>
<dbReference type="PANTHER" id="PTHR21093:SF2">
    <property type="entry name" value="DIVERGENT PROTEIN KINASE DOMAIN 1C"/>
    <property type="match status" value="1"/>
</dbReference>
<gene>
    <name evidence="12" type="ORF">CHS0354_034767</name>
</gene>
<organism evidence="12 13">
    <name type="scientific">Potamilus streckersoni</name>
    <dbReference type="NCBI Taxonomy" id="2493646"/>
    <lineage>
        <taxon>Eukaryota</taxon>
        <taxon>Metazoa</taxon>
        <taxon>Spiralia</taxon>
        <taxon>Lophotrochozoa</taxon>
        <taxon>Mollusca</taxon>
        <taxon>Bivalvia</taxon>
        <taxon>Autobranchia</taxon>
        <taxon>Heteroconchia</taxon>
        <taxon>Palaeoheterodonta</taxon>
        <taxon>Unionida</taxon>
        <taxon>Unionoidea</taxon>
        <taxon>Unionidae</taxon>
        <taxon>Ambleminae</taxon>
        <taxon>Lampsilini</taxon>
        <taxon>Potamilus</taxon>
    </lineage>
</organism>
<name>A0AAE0RT21_9BIVA</name>
<sequence>MVIIRWIRRHRIYKIFLLLLFVIVTVNIYYFIHHSMCSVESSKILLEDLCNLYHKREIAGNLCQAICEDNLIRFGSCTNYKHGKKVLFVECDVCEPPASVKAVLKTKSDLLNREKLDISKPNDILSSQTFLNLSNRIMRDSILSDFGIDTSFIEDVLSEIWFGRIEDYIIQSGLPYPDASWVAVQSIWSLFRQDEYAFMKLHQAYPFVPKVYGTCGPIYITEYTPSGSELETSFLHRPGSSWNQRANIAISILNLIKTFNTELHQPLEICDVKGDNFGIGDNGRVVLLDADTVFFRDKFEKDILNGQCKNHADCDFFDCRGLCETTTGKCLQRRANNNLQSVCQDVFYGILPQFFAGLLHSPPPDFKLELIDLLEKCAYPSNNKGEIVRVPATDDTFRKLHTVLSNSLRKHLQQTV</sequence>
<feature type="transmembrane region" description="Helical" evidence="9">
    <location>
        <begin position="12"/>
        <end position="32"/>
    </location>
</feature>
<keyword evidence="3 9" id="KW-0812">Transmembrane</keyword>
<dbReference type="Gene3D" id="1.10.510.10">
    <property type="entry name" value="Transferase(Phosphotransferase) domain 1"/>
    <property type="match status" value="1"/>
</dbReference>
<dbReference type="GO" id="GO:0005789">
    <property type="term" value="C:endoplasmic reticulum membrane"/>
    <property type="evidence" value="ECO:0007669"/>
    <property type="project" value="UniProtKB-SubCell"/>
</dbReference>
<keyword evidence="5" id="KW-0735">Signal-anchor</keyword>
<reference evidence="12" key="2">
    <citation type="journal article" date="2021" name="Genome Biol. Evol.">
        <title>Developing a high-quality reference genome for a parasitic bivalve with doubly uniparental inheritance (Bivalvia: Unionida).</title>
        <authorList>
            <person name="Smith C.H."/>
        </authorList>
    </citation>
    <scope>NUCLEOTIDE SEQUENCE</scope>
    <source>
        <strain evidence="12">CHS0354</strain>
        <tissue evidence="12">Mantle</tissue>
    </source>
</reference>
<keyword evidence="7 9" id="KW-0472">Membrane</keyword>
<evidence type="ECO:0000259" key="11">
    <source>
        <dbReference type="Pfam" id="PF14875"/>
    </source>
</evidence>
<comment type="subcellular location">
    <subcellularLocation>
        <location evidence="1">Endoplasmic reticulum membrane</location>
        <topology evidence="1">Single-pass type II membrane protein</topology>
    </subcellularLocation>
</comment>
<comment type="caution">
    <text evidence="12">The sequence shown here is derived from an EMBL/GenBank/DDBJ whole genome shotgun (WGS) entry which is preliminary data.</text>
</comment>
<evidence type="ECO:0000313" key="12">
    <source>
        <dbReference type="EMBL" id="KAK3578973.1"/>
    </source>
</evidence>
<evidence type="ECO:0008006" key="14">
    <source>
        <dbReference type="Google" id="ProtNLM"/>
    </source>
</evidence>
<feature type="domain" description="FAM69 N-terminal" evidence="11">
    <location>
        <begin position="9"/>
        <end position="86"/>
    </location>
</feature>
<evidence type="ECO:0000256" key="6">
    <source>
        <dbReference type="ARBA" id="ARBA00022989"/>
    </source>
</evidence>
<keyword evidence="6 9" id="KW-1133">Transmembrane helix</keyword>
<dbReference type="Pfam" id="PF14875">
    <property type="entry name" value="PIP49_N"/>
    <property type="match status" value="1"/>
</dbReference>
<dbReference type="Proteomes" id="UP001195483">
    <property type="component" value="Unassembled WGS sequence"/>
</dbReference>
<dbReference type="InterPro" id="IPR011009">
    <property type="entry name" value="Kinase-like_dom_sf"/>
</dbReference>
<evidence type="ECO:0000256" key="3">
    <source>
        <dbReference type="ARBA" id="ARBA00022692"/>
    </source>
</evidence>
<evidence type="ECO:0000256" key="7">
    <source>
        <dbReference type="ARBA" id="ARBA00023136"/>
    </source>
</evidence>
<evidence type="ECO:0000256" key="2">
    <source>
        <dbReference type="ARBA" id="ARBA00006338"/>
    </source>
</evidence>
<dbReference type="SUPFAM" id="SSF56112">
    <property type="entry name" value="Protein kinase-like (PK-like)"/>
    <property type="match status" value="1"/>
</dbReference>
<keyword evidence="13" id="KW-1185">Reference proteome</keyword>
<dbReference type="PANTHER" id="PTHR21093">
    <property type="entry name" value="DIVERGENT PROTEIN KINASE DOMAIN 1C-RELATED"/>
    <property type="match status" value="1"/>
</dbReference>
<evidence type="ECO:0000256" key="5">
    <source>
        <dbReference type="ARBA" id="ARBA00022968"/>
    </source>
</evidence>
<evidence type="ECO:0000256" key="1">
    <source>
        <dbReference type="ARBA" id="ARBA00004648"/>
    </source>
</evidence>
<feature type="domain" description="FAM69 protein-kinase" evidence="10">
    <location>
        <begin position="187"/>
        <end position="379"/>
    </location>
</feature>
<evidence type="ECO:0000256" key="8">
    <source>
        <dbReference type="ARBA" id="ARBA00023157"/>
    </source>
</evidence>
<dbReference type="EMBL" id="JAEAOA010002045">
    <property type="protein sequence ID" value="KAK3578973.1"/>
    <property type="molecule type" value="Genomic_DNA"/>
</dbReference>